<keyword evidence="9" id="KW-1185">Reference proteome</keyword>
<evidence type="ECO:0000256" key="4">
    <source>
        <dbReference type="ARBA" id="ARBA00022777"/>
    </source>
</evidence>
<comment type="caution">
    <text evidence="5">Lacks conserved residue(s) required for the propagation of feature annotation.</text>
</comment>
<comment type="pathway">
    <text evidence="5">Purine metabolism; AMP biosynthesis via salvage pathway; AMP from ADP: step 1/1.</text>
</comment>
<dbReference type="PROSITE" id="PS00113">
    <property type="entry name" value="ADENYLATE_KINASE"/>
    <property type="match status" value="1"/>
</dbReference>
<dbReference type="AlphaFoldDB" id="D7BCZ4"/>
<dbReference type="HOGENOM" id="CLU_032354_4_1_0"/>
<evidence type="ECO:0000256" key="1">
    <source>
        <dbReference type="ARBA" id="ARBA00022679"/>
    </source>
</evidence>
<keyword evidence="3 5" id="KW-0547">Nucleotide-binding</keyword>
<dbReference type="KEGG" id="msv:Mesil_2886"/>
<dbReference type="SUPFAM" id="SSF52540">
    <property type="entry name" value="P-loop containing nucleoside triphosphate hydrolases"/>
    <property type="match status" value="1"/>
</dbReference>
<proteinExistence type="inferred from homology"/>
<dbReference type="GO" id="GO:0004017">
    <property type="term" value="F:AMP kinase activity"/>
    <property type="evidence" value="ECO:0007669"/>
    <property type="project" value="UniProtKB-UniRule"/>
</dbReference>
<dbReference type="PRINTS" id="PR00094">
    <property type="entry name" value="ADENYLTKNASE"/>
</dbReference>
<comment type="catalytic activity">
    <reaction evidence="5 7">
        <text>AMP + ATP = 2 ADP</text>
        <dbReference type="Rhea" id="RHEA:12973"/>
        <dbReference type="ChEBI" id="CHEBI:30616"/>
        <dbReference type="ChEBI" id="CHEBI:456215"/>
        <dbReference type="ChEBI" id="CHEBI:456216"/>
        <dbReference type="EC" id="2.7.4.3"/>
    </reaction>
</comment>
<dbReference type="GO" id="GO:0044209">
    <property type="term" value="P:AMP salvage"/>
    <property type="evidence" value="ECO:0007669"/>
    <property type="project" value="UniProtKB-UniRule"/>
</dbReference>
<dbReference type="InterPro" id="IPR000850">
    <property type="entry name" value="Adenylat/UMP-CMP_kin"/>
</dbReference>
<feature type="binding site" evidence="5">
    <location>
        <position position="169"/>
    </location>
    <ligand>
        <name>ATP</name>
        <dbReference type="ChEBI" id="CHEBI:30616"/>
    </ligand>
</feature>
<sequence>MIFLGPPGAGKGTQAARLASELGYKKLSTGDLLREHVAGNTELGQLAKPIMDRGDLVPDDLILAMVREELAGLEAPQVIFDGFPRTIAQARALDKLLAELGIRLRGVLLVDVEQEELIRRLLERAHKEGRSDDNEATIRRRLEVYTQQTQPLVSYYQSTGALRHIEGLGTPDEVYKRITGALS</sequence>
<comment type="domain">
    <text evidence="5">Consists of three domains, a large central CORE domain and two small peripheral domains, NMPbind and LID, which undergo movements during catalysis. The LID domain closes over the site of phosphoryl transfer upon ATP binding. Assembling and dissambling the active center during each catalytic cycle provides an effective means to prevent ATP hydrolysis.</text>
</comment>
<evidence type="ECO:0000256" key="6">
    <source>
        <dbReference type="RuleBase" id="RU003330"/>
    </source>
</evidence>
<dbReference type="NCBIfam" id="NF011100">
    <property type="entry name" value="PRK14527.1"/>
    <property type="match status" value="1"/>
</dbReference>
<dbReference type="Gene3D" id="3.40.50.300">
    <property type="entry name" value="P-loop containing nucleotide triphosphate hydrolases"/>
    <property type="match status" value="1"/>
</dbReference>
<dbReference type="UniPathway" id="UPA00588">
    <property type="reaction ID" value="UER00649"/>
</dbReference>
<organism evidence="8 9">
    <name type="scientific">Allomeiothermus silvanus (strain ATCC 700542 / DSM 9946 / NBRC 106475 / NCIMB 13440 / VI-R2)</name>
    <name type="common">Thermus silvanus</name>
    <dbReference type="NCBI Taxonomy" id="526227"/>
    <lineage>
        <taxon>Bacteria</taxon>
        <taxon>Thermotogati</taxon>
        <taxon>Deinococcota</taxon>
        <taxon>Deinococci</taxon>
        <taxon>Thermales</taxon>
        <taxon>Thermaceae</taxon>
        <taxon>Allomeiothermus</taxon>
    </lineage>
</organism>
<evidence type="ECO:0000313" key="9">
    <source>
        <dbReference type="Proteomes" id="UP000001916"/>
    </source>
</evidence>
<comment type="subunit">
    <text evidence="5 7">Monomer.</text>
</comment>
<comment type="similarity">
    <text evidence="5 6">Belongs to the adenylate kinase family.</text>
</comment>
<comment type="subcellular location">
    <subcellularLocation>
        <location evidence="5 7">Cytoplasm</location>
    </subcellularLocation>
</comment>
<dbReference type="Proteomes" id="UP000001916">
    <property type="component" value="Chromosome"/>
</dbReference>
<protein>
    <recommendedName>
        <fullName evidence="5 7">Adenylate kinase</fullName>
        <shortName evidence="5">AK</shortName>
        <ecNumber evidence="5 7">2.7.4.3</ecNumber>
    </recommendedName>
    <alternativeName>
        <fullName evidence="5">ATP-AMP transphosphorylase</fullName>
    </alternativeName>
    <alternativeName>
        <fullName evidence="5">ATP:AMP phosphotransferase</fullName>
    </alternativeName>
    <alternativeName>
        <fullName evidence="5">Adenylate monophosphate kinase</fullName>
    </alternativeName>
</protein>
<gene>
    <name evidence="5" type="primary">adk</name>
    <name evidence="8" type="ordered locus">Mesil_2886</name>
</gene>
<feature type="binding site" evidence="5">
    <location>
        <position position="124"/>
    </location>
    <ligand>
        <name>ATP</name>
        <dbReference type="ChEBI" id="CHEBI:30616"/>
    </ligand>
</feature>
<keyword evidence="2 5" id="KW-0545">Nucleotide biosynthesis</keyword>
<dbReference type="GO" id="GO:0005737">
    <property type="term" value="C:cytoplasm"/>
    <property type="evidence" value="ECO:0007669"/>
    <property type="project" value="UniProtKB-SubCell"/>
</dbReference>
<reference evidence="8 9" key="1">
    <citation type="journal article" date="2010" name="Stand. Genomic Sci.">
        <title>Complete genome sequence of Meiothermus silvanus type strain (VI-R2).</title>
        <authorList>
            <person name="Sikorski J."/>
            <person name="Tindall B.J."/>
            <person name="Lowry S."/>
            <person name="Lucas S."/>
            <person name="Nolan M."/>
            <person name="Copeland A."/>
            <person name="Glavina Del Rio T."/>
            <person name="Tice H."/>
            <person name="Cheng J.F."/>
            <person name="Han C."/>
            <person name="Pitluck S."/>
            <person name="Liolios K."/>
            <person name="Ivanova N."/>
            <person name="Mavromatis K."/>
            <person name="Mikhailova N."/>
            <person name="Pati A."/>
            <person name="Goodwin L."/>
            <person name="Chen A."/>
            <person name="Palaniappan K."/>
            <person name="Land M."/>
            <person name="Hauser L."/>
            <person name="Chang Y.J."/>
            <person name="Jeffries C.D."/>
            <person name="Rohde M."/>
            <person name="Goker M."/>
            <person name="Woyke T."/>
            <person name="Bristow J."/>
            <person name="Eisen J.A."/>
            <person name="Markowitz V."/>
            <person name="Hugenholtz P."/>
            <person name="Kyrpides N.C."/>
            <person name="Klenk H.P."/>
            <person name="Lapidus A."/>
        </authorList>
    </citation>
    <scope>NUCLEOTIDE SEQUENCE [LARGE SCALE GENOMIC DNA]</scope>
    <source>
        <strain evidence="9">ATCC 700542 / DSM 9946 / VI-R2</strain>
    </source>
</reference>
<feature type="binding site" evidence="5">
    <location>
        <position position="89"/>
    </location>
    <ligand>
        <name>AMP</name>
        <dbReference type="ChEBI" id="CHEBI:456215"/>
    </ligand>
</feature>
<dbReference type="STRING" id="526227.Mesil_2886"/>
<evidence type="ECO:0000256" key="2">
    <source>
        <dbReference type="ARBA" id="ARBA00022727"/>
    </source>
</evidence>
<dbReference type="InterPro" id="IPR027417">
    <property type="entry name" value="P-loop_NTPase"/>
</dbReference>
<feature type="binding site" evidence="5">
    <location>
        <position position="130"/>
    </location>
    <ligand>
        <name>AMP</name>
        <dbReference type="ChEBI" id="CHEBI:456215"/>
    </ligand>
</feature>
<keyword evidence="4 5" id="KW-0418">Kinase</keyword>
<feature type="binding site" evidence="5">
    <location>
        <begin position="8"/>
        <end position="13"/>
    </location>
    <ligand>
        <name>ATP</name>
        <dbReference type="ChEBI" id="CHEBI:30616"/>
    </ligand>
</feature>
<evidence type="ECO:0000256" key="3">
    <source>
        <dbReference type="ARBA" id="ARBA00022741"/>
    </source>
</evidence>
<dbReference type="EC" id="2.7.4.3" evidence="5 7"/>
<dbReference type="Pfam" id="PF00406">
    <property type="entry name" value="ADK"/>
    <property type="match status" value="1"/>
</dbReference>
<feature type="binding site" evidence="5">
    <location>
        <begin position="55"/>
        <end position="57"/>
    </location>
    <ligand>
        <name>AMP</name>
        <dbReference type="ChEBI" id="CHEBI:456215"/>
    </ligand>
</feature>
<keyword evidence="1 5" id="KW-0808">Transferase</keyword>
<evidence type="ECO:0000256" key="5">
    <source>
        <dbReference type="HAMAP-Rule" id="MF_00235"/>
    </source>
</evidence>
<evidence type="ECO:0000256" key="7">
    <source>
        <dbReference type="RuleBase" id="RU003331"/>
    </source>
</evidence>
<feature type="binding site" evidence="5">
    <location>
        <position position="34"/>
    </location>
    <ligand>
        <name>AMP</name>
        <dbReference type="ChEBI" id="CHEBI:456215"/>
    </ligand>
</feature>
<dbReference type="HAMAP" id="MF_00235">
    <property type="entry name" value="Adenylate_kinase_Adk"/>
    <property type="match status" value="1"/>
</dbReference>
<dbReference type="eggNOG" id="COG0563">
    <property type="taxonomic scope" value="Bacteria"/>
</dbReference>
<dbReference type="PANTHER" id="PTHR23359">
    <property type="entry name" value="NUCLEOTIDE KINASE"/>
    <property type="match status" value="1"/>
</dbReference>
<dbReference type="InterPro" id="IPR033690">
    <property type="entry name" value="Adenylat_kinase_CS"/>
</dbReference>
<feature type="binding site" evidence="5">
    <location>
        <position position="141"/>
    </location>
    <ligand>
        <name>AMP</name>
        <dbReference type="ChEBI" id="CHEBI:456215"/>
    </ligand>
</feature>
<name>D7BCZ4_ALLS1</name>
<dbReference type="GO" id="GO:0005524">
    <property type="term" value="F:ATP binding"/>
    <property type="evidence" value="ECO:0007669"/>
    <property type="project" value="UniProtKB-UniRule"/>
</dbReference>
<dbReference type="NCBIfam" id="NF011105">
    <property type="entry name" value="PRK14532.1"/>
    <property type="match status" value="1"/>
</dbReference>
<dbReference type="EMBL" id="CP002042">
    <property type="protein sequence ID" value="ADH64727.1"/>
    <property type="molecule type" value="Genomic_DNA"/>
</dbReference>
<comment type="function">
    <text evidence="5">Catalyzes the reversible transfer of the terminal phosphate group between ATP and AMP. Plays an important role in cellular energy homeostasis and in adenine nucleotide metabolism.</text>
</comment>
<keyword evidence="5" id="KW-0963">Cytoplasm</keyword>
<feature type="binding site" evidence="5">
    <location>
        <position position="29"/>
    </location>
    <ligand>
        <name>AMP</name>
        <dbReference type="ChEBI" id="CHEBI:456215"/>
    </ligand>
</feature>
<keyword evidence="5 7" id="KW-0067">ATP-binding</keyword>
<accession>D7BCZ4</accession>
<dbReference type="NCBIfam" id="NF011104">
    <property type="entry name" value="PRK14531.1"/>
    <property type="match status" value="1"/>
</dbReference>
<feature type="binding site" evidence="5">
    <location>
        <begin position="82"/>
        <end position="85"/>
    </location>
    <ligand>
        <name>AMP</name>
        <dbReference type="ChEBI" id="CHEBI:456215"/>
    </ligand>
</feature>
<feature type="region of interest" description="NMP" evidence="5">
    <location>
        <begin position="28"/>
        <end position="57"/>
    </location>
</feature>
<evidence type="ECO:0000313" key="8">
    <source>
        <dbReference type="EMBL" id="ADH64727.1"/>
    </source>
</evidence>
<dbReference type="NCBIfam" id="NF001381">
    <property type="entry name" value="PRK00279.1-3"/>
    <property type="match status" value="1"/>
</dbReference>
<dbReference type="CDD" id="cd01428">
    <property type="entry name" value="ADK"/>
    <property type="match status" value="1"/>
</dbReference>